<reference evidence="2 3" key="1">
    <citation type="journal article" date="2015" name="Nature">
        <title>rRNA introns, odd ribosomes, and small enigmatic genomes across a large radiation of phyla.</title>
        <authorList>
            <person name="Brown C.T."/>
            <person name="Hug L.A."/>
            <person name="Thomas B.C."/>
            <person name="Sharon I."/>
            <person name="Castelle C.J."/>
            <person name="Singh A."/>
            <person name="Wilkins M.J."/>
            <person name="Williams K.H."/>
            <person name="Banfield J.F."/>
        </authorList>
    </citation>
    <scope>NUCLEOTIDE SEQUENCE [LARGE SCALE GENOMIC DNA]</scope>
</reference>
<dbReference type="Pfam" id="PF22557">
    <property type="entry name" value="DuOB"/>
    <property type="match status" value="1"/>
</dbReference>
<evidence type="ECO:0000313" key="3">
    <source>
        <dbReference type="Proteomes" id="UP000033935"/>
    </source>
</evidence>
<name>A0A0G0QPG6_9BACT</name>
<dbReference type="InterPro" id="IPR054335">
    <property type="entry name" value="DuOB_dom"/>
</dbReference>
<evidence type="ECO:0000313" key="2">
    <source>
        <dbReference type="EMBL" id="KKR03547.1"/>
    </source>
</evidence>
<proteinExistence type="predicted"/>
<dbReference type="EMBL" id="LBWG01000026">
    <property type="protein sequence ID" value="KKR03547.1"/>
    <property type="molecule type" value="Genomic_DNA"/>
</dbReference>
<accession>A0A0G0QPG6</accession>
<organism evidence="2 3">
    <name type="scientific">Candidatus Uhrbacteria bacterium GW2011_GWF2_39_13</name>
    <dbReference type="NCBI Taxonomy" id="1618995"/>
    <lineage>
        <taxon>Bacteria</taxon>
        <taxon>Candidatus Uhriibacteriota</taxon>
    </lineage>
</organism>
<dbReference type="AlphaFoldDB" id="A0A0G0QPG6"/>
<gene>
    <name evidence="2" type="ORF">UT30_C0026G0007</name>
</gene>
<feature type="domain" description="Dual OB-containing" evidence="1">
    <location>
        <begin position="5"/>
        <end position="220"/>
    </location>
</feature>
<dbReference type="Proteomes" id="UP000033935">
    <property type="component" value="Unassembled WGS sequence"/>
</dbReference>
<comment type="caution">
    <text evidence="2">The sequence shown here is derived from an EMBL/GenBank/DDBJ whole genome shotgun (WGS) entry which is preliminary data.</text>
</comment>
<protein>
    <recommendedName>
        <fullName evidence="1">Dual OB-containing domain-containing protein</fullName>
    </recommendedName>
</protein>
<evidence type="ECO:0000259" key="1">
    <source>
        <dbReference type="Pfam" id="PF22557"/>
    </source>
</evidence>
<sequence>MSYVKTIVCFANSRKTSGRCIAGKEWHKDRLGGWVRPISIRNTHEISKKEMQYENGCDPQLLDIIQINYQAPCPSKHQQENHLIDSEYYWEKKGRMTFNNVLPWIDTPRTLWSIGQSSYSGENDRIPVGEEDGTSLLLITIDKLNIHVGRKTLDYPDSKRAVLGDFEYHKHNYRIGITDPFIEQKYLAMPDGQYEIGKPLLCVSLGDVYKGYYYKLIAAVLYPGRFQ</sequence>